<evidence type="ECO:0000313" key="4">
    <source>
        <dbReference type="EMBL" id="MEA9356007.1"/>
    </source>
</evidence>
<sequence>MTRPDFIKNVSELITNESFSYPGDTETFGTGAAMGRKLGLKKIGVNYEILQPGDRSSWPHAHSHDEEFIHILEGHPEMWIDGHIYQLAPGDCVGLPPGTGHAHTLINNSDKEVRAIVIGDAEGQEDKIFYPLHPNRNQEMKEKGFFWDNHPVHKQGDHDGFSDKKRVK</sequence>
<feature type="region of interest" description="Disordered" evidence="2">
    <location>
        <begin position="148"/>
        <end position="168"/>
    </location>
</feature>
<dbReference type="InterPro" id="IPR011051">
    <property type="entry name" value="RmlC_Cupin_sf"/>
</dbReference>
<accession>A0ABU5VSV6</accession>
<evidence type="ECO:0000256" key="2">
    <source>
        <dbReference type="SAM" id="MobiDB-lite"/>
    </source>
</evidence>
<proteinExistence type="predicted"/>
<dbReference type="PANTHER" id="PTHR35848">
    <property type="entry name" value="OXALATE-BINDING PROTEIN"/>
    <property type="match status" value="1"/>
</dbReference>
<dbReference type="SUPFAM" id="SSF51182">
    <property type="entry name" value="RmlC-like cupins"/>
    <property type="match status" value="1"/>
</dbReference>
<comment type="caution">
    <text evidence="4">The sequence shown here is derived from an EMBL/GenBank/DDBJ whole genome shotgun (WGS) entry which is preliminary data.</text>
</comment>
<dbReference type="InterPro" id="IPR013096">
    <property type="entry name" value="Cupin_2"/>
</dbReference>
<dbReference type="Proteomes" id="UP001302274">
    <property type="component" value="Unassembled WGS sequence"/>
</dbReference>
<dbReference type="InterPro" id="IPR051610">
    <property type="entry name" value="GPI/OXD"/>
</dbReference>
<name>A0ABU5VSV6_9BACT</name>
<dbReference type="PANTHER" id="PTHR35848:SF9">
    <property type="entry name" value="SLL1358 PROTEIN"/>
    <property type="match status" value="1"/>
</dbReference>
<dbReference type="Gene3D" id="2.60.120.10">
    <property type="entry name" value="Jelly Rolls"/>
    <property type="match status" value="1"/>
</dbReference>
<keyword evidence="1" id="KW-0479">Metal-binding</keyword>
<evidence type="ECO:0000313" key="5">
    <source>
        <dbReference type="Proteomes" id="UP001302274"/>
    </source>
</evidence>
<dbReference type="CDD" id="cd02224">
    <property type="entry name" value="cupin_SPO2919-like"/>
    <property type="match status" value="1"/>
</dbReference>
<dbReference type="RefSeq" id="WP_323575654.1">
    <property type="nucleotide sequence ID" value="NZ_JAYGJQ010000001.1"/>
</dbReference>
<dbReference type="InterPro" id="IPR014710">
    <property type="entry name" value="RmlC-like_jellyroll"/>
</dbReference>
<evidence type="ECO:0000259" key="3">
    <source>
        <dbReference type="Pfam" id="PF07883"/>
    </source>
</evidence>
<feature type="domain" description="Cupin type-2" evidence="3">
    <location>
        <begin position="47"/>
        <end position="118"/>
    </location>
</feature>
<reference evidence="4 5" key="1">
    <citation type="submission" date="2023-11" db="EMBL/GenBank/DDBJ databases">
        <title>A Novel Polar Bacteriovorax (B. antarcticus) Isolated from the Biocrust in Antarctica.</title>
        <authorList>
            <person name="Mun W."/>
            <person name="Choi S.Y."/>
            <person name="Mitchell R.J."/>
        </authorList>
    </citation>
    <scope>NUCLEOTIDE SEQUENCE [LARGE SCALE GENOMIC DNA]</scope>
    <source>
        <strain evidence="4 5">PP10</strain>
    </source>
</reference>
<dbReference type="EMBL" id="JAYGJQ010000001">
    <property type="protein sequence ID" value="MEA9356007.1"/>
    <property type="molecule type" value="Genomic_DNA"/>
</dbReference>
<keyword evidence="5" id="KW-1185">Reference proteome</keyword>
<dbReference type="Pfam" id="PF07883">
    <property type="entry name" value="Cupin_2"/>
    <property type="match status" value="1"/>
</dbReference>
<evidence type="ECO:0000256" key="1">
    <source>
        <dbReference type="ARBA" id="ARBA00022723"/>
    </source>
</evidence>
<protein>
    <submittedName>
        <fullName evidence="4">Cupin domain-containing protein</fullName>
    </submittedName>
</protein>
<organism evidence="4 5">
    <name type="scientific">Bacteriovorax antarcticus</name>
    <dbReference type="NCBI Taxonomy" id="3088717"/>
    <lineage>
        <taxon>Bacteria</taxon>
        <taxon>Pseudomonadati</taxon>
        <taxon>Bdellovibrionota</taxon>
        <taxon>Bacteriovoracia</taxon>
        <taxon>Bacteriovoracales</taxon>
        <taxon>Bacteriovoracaceae</taxon>
        <taxon>Bacteriovorax</taxon>
    </lineage>
</organism>
<gene>
    <name evidence="4" type="ORF">SHI21_07340</name>
</gene>